<dbReference type="OrthoDB" id="432970at2759"/>
<dbReference type="Proteomes" id="UP000030686">
    <property type="component" value="Unassembled WGS sequence"/>
</dbReference>
<sequence>MGRWGWRLFESDQDLDVVIDLTDSLGINIDHWEHNLAAMVHQTDILAPARSIALYSTPGYTDLLANVIVPYFRQQLDSDNLGERLFAASRAKEADTGDLSQDAKYRTIILGAVMIRAGARINEADLQHLRDLVPQINFDSRQILFEYHGFRTPGKVQFLAALDHYQPVLHAASRSLAASRVEKSRRISVTSFSNARYAKLRRTAARQVGYKLSF</sequence>
<dbReference type="OMA" id="DIGHKPL"/>
<reference evidence="1" key="1">
    <citation type="journal article" date="2014" name="Nat. Commun.">
        <title>Multiple recent horizontal transfers of a large genomic region in cheese making fungi.</title>
        <authorList>
            <person name="Cheeseman K."/>
            <person name="Ropars J."/>
            <person name="Renault P."/>
            <person name="Dupont J."/>
            <person name="Gouzy J."/>
            <person name="Branca A."/>
            <person name="Abraham A.L."/>
            <person name="Ceppi M."/>
            <person name="Conseiller E."/>
            <person name="Debuchy R."/>
            <person name="Malagnac F."/>
            <person name="Goarin A."/>
            <person name="Silar P."/>
            <person name="Lacoste S."/>
            <person name="Sallet E."/>
            <person name="Bensimon A."/>
            <person name="Giraud T."/>
            <person name="Brygoo Y."/>
        </authorList>
    </citation>
    <scope>NUCLEOTIDE SEQUENCE [LARGE SCALE GENOMIC DNA]</scope>
    <source>
        <strain evidence="1">FM164</strain>
    </source>
</reference>
<organism evidence="1 2">
    <name type="scientific">Penicillium roqueforti (strain FM164)</name>
    <dbReference type="NCBI Taxonomy" id="1365484"/>
    <lineage>
        <taxon>Eukaryota</taxon>
        <taxon>Fungi</taxon>
        <taxon>Dikarya</taxon>
        <taxon>Ascomycota</taxon>
        <taxon>Pezizomycotina</taxon>
        <taxon>Eurotiomycetes</taxon>
        <taxon>Eurotiomycetidae</taxon>
        <taxon>Eurotiales</taxon>
        <taxon>Aspergillaceae</taxon>
        <taxon>Penicillium</taxon>
    </lineage>
</organism>
<dbReference type="EMBL" id="HG792016">
    <property type="protein sequence ID" value="CDM30190.1"/>
    <property type="molecule type" value="Genomic_DNA"/>
</dbReference>
<name>W6Q1I9_PENRF</name>
<evidence type="ECO:0000313" key="2">
    <source>
        <dbReference type="Proteomes" id="UP000030686"/>
    </source>
</evidence>
<proteinExistence type="predicted"/>
<gene>
    <name evidence="1" type="ORF">PROQFM164_S02g000339</name>
</gene>
<dbReference type="AlphaFoldDB" id="W6Q1I9"/>
<protein>
    <submittedName>
        <fullName evidence="1">Genomic scaffold, ProqFM164S02</fullName>
    </submittedName>
</protein>
<keyword evidence="2" id="KW-1185">Reference proteome</keyword>
<dbReference type="STRING" id="1365484.W6Q1I9"/>
<evidence type="ECO:0000313" key="1">
    <source>
        <dbReference type="EMBL" id="CDM30190.1"/>
    </source>
</evidence>
<accession>W6Q1I9</accession>